<dbReference type="EMBL" id="JAWWNJ010000043">
    <property type="protein sequence ID" value="KAK7019626.1"/>
    <property type="molecule type" value="Genomic_DNA"/>
</dbReference>
<feature type="region of interest" description="Disordered" evidence="1">
    <location>
        <begin position="124"/>
        <end position="148"/>
    </location>
</feature>
<feature type="compositionally biased region" description="Acidic residues" evidence="1">
    <location>
        <begin position="139"/>
        <end position="148"/>
    </location>
</feature>
<name>A0AAW0B173_9AGAR</name>
<keyword evidence="3" id="KW-1185">Reference proteome</keyword>
<comment type="caution">
    <text evidence="2">The sequence shown here is derived from an EMBL/GenBank/DDBJ whole genome shotgun (WGS) entry which is preliminary data.</text>
</comment>
<protein>
    <submittedName>
        <fullName evidence="2">Uncharacterized protein</fullName>
    </submittedName>
</protein>
<gene>
    <name evidence="2" type="ORF">R3P38DRAFT_3199298</name>
</gene>
<accession>A0AAW0B173</accession>
<sequence>MAPMQRNPSASVSQLTLSQMHFLHSLLRLFSSAYMHIRRLFGTAAMGCDIEAPKEEPVHSDPIDHHSLPTLAELAIYRSSPISFVKPPYNEHISGVFVPSMATNLNHLFKHHPEYHEAFEPGSLSSTVTEGSEGPPPLEDVEFEFDFE</sequence>
<evidence type="ECO:0000256" key="1">
    <source>
        <dbReference type="SAM" id="MobiDB-lite"/>
    </source>
</evidence>
<dbReference type="Proteomes" id="UP001362999">
    <property type="component" value="Unassembled WGS sequence"/>
</dbReference>
<organism evidence="2 3">
    <name type="scientific">Favolaschia claudopus</name>
    <dbReference type="NCBI Taxonomy" id="2862362"/>
    <lineage>
        <taxon>Eukaryota</taxon>
        <taxon>Fungi</taxon>
        <taxon>Dikarya</taxon>
        <taxon>Basidiomycota</taxon>
        <taxon>Agaricomycotina</taxon>
        <taxon>Agaricomycetes</taxon>
        <taxon>Agaricomycetidae</taxon>
        <taxon>Agaricales</taxon>
        <taxon>Marasmiineae</taxon>
        <taxon>Mycenaceae</taxon>
        <taxon>Favolaschia</taxon>
    </lineage>
</organism>
<reference evidence="2 3" key="1">
    <citation type="journal article" date="2024" name="J Genomics">
        <title>Draft genome sequencing and assembly of Favolaschia claudopus CIRM-BRFM 2984 isolated from oak limbs.</title>
        <authorList>
            <person name="Navarro D."/>
            <person name="Drula E."/>
            <person name="Chaduli D."/>
            <person name="Cazenave R."/>
            <person name="Ahrendt S."/>
            <person name="Wang J."/>
            <person name="Lipzen A."/>
            <person name="Daum C."/>
            <person name="Barry K."/>
            <person name="Grigoriev I.V."/>
            <person name="Favel A."/>
            <person name="Rosso M.N."/>
            <person name="Martin F."/>
        </authorList>
    </citation>
    <scope>NUCLEOTIDE SEQUENCE [LARGE SCALE GENOMIC DNA]</scope>
    <source>
        <strain evidence="2 3">CIRM-BRFM 2984</strain>
    </source>
</reference>
<proteinExistence type="predicted"/>
<evidence type="ECO:0000313" key="3">
    <source>
        <dbReference type="Proteomes" id="UP001362999"/>
    </source>
</evidence>
<evidence type="ECO:0000313" key="2">
    <source>
        <dbReference type="EMBL" id="KAK7019626.1"/>
    </source>
</evidence>
<dbReference type="AlphaFoldDB" id="A0AAW0B173"/>